<evidence type="ECO:0000313" key="4">
    <source>
        <dbReference type="Proteomes" id="UP001287356"/>
    </source>
</evidence>
<reference evidence="3" key="1">
    <citation type="journal article" date="2023" name="Mol. Phylogenet. Evol.">
        <title>Genome-scale phylogeny and comparative genomics of the fungal order Sordariales.</title>
        <authorList>
            <person name="Hensen N."/>
            <person name="Bonometti L."/>
            <person name="Westerberg I."/>
            <person name="Brannstrom I.O."/>
            <person name="Guillou S."/>
            <person name="Cros-Aarteil S."/>
            <person name="Calhoun S."/>
            <person name="Haridas S."/>
            <person name="Kuo A."/>
            <person name="Mondo S."/>
            <person name="Pangilinan J."/>
            <person name="Riley R."/>
            <person name="LaButti K."/>
            <person name="Andreopoulos B."/>
            <person name="Lipzen A."/>
            <person name="Chen C."/>
            <person name="Yan M."/>
            <person name="Daum C."/>
            <person name="Ng V."/>
            <person name="Clum A."/>
            <person name="Steindorff A."/>
            <person name="Ohm R.A."/>
            <person name="Martin F."/>
            <person name="Silar P."/>
            <person name="Natvig D.O."/>
            <person name="Lalanne C."/>
            <person name="Gautier V."/>
            <person name="Ament-Velasquez S.L."/>
            <person name="Kruys A."/>
            <person name="Hutchinson M.I."/>
            <person name="Powell A.J."/>
            <person name="Barry K."/>
            <person name="Miller A.N."/>
            <person name="Grigoriev I.V."/>
            <person name="Debuchy R."/>
            <person name="Gladieux P."/>
            <person name="Hiltunen Thoren M."/>
            <person name="Johannesson H."/>
        </authorList>
    </citation>
    <scope>NUCLEOTIDE SEQUENCE</scope>
    <source>
        <strain evidence="3">CBS 958.72</strain>
    </source>
</reference>
<accession>A0AAE0KFK2</accession>
<feature type="transmembrane region" description="Helical" evidence="1">
    <location>
        <begin position="227"/>
        <end position="245"/>
    </location>
</feature>
<feature type="chain" id="PRO_5042193399" evidence="2">
    <location>
        <begin position="32"/>
        <end position="377"/>
    </location>
</feature>
<dbReference type="AlphaFoldDB" id="A0AAE0KFK2"/>
<feature type="transmembrane region" description="Helical" evidence="1">
    <location>
        <begin position="59"/>
        <end position="80"/>
    </location>
</feature>
<proteinExistence type="predicted"/>
<feature type="transmembrane region" description="Helical" evidence="1">
    <location>
        <begin position="270"/>
        <end position="291"/>
    </location>
</feature>
<keyword evidence="4" id="KW-1185">Reference proteome</keyword>
<evidence type="ECO:0000256" key="2">
    <source>
        <dbReference type="SAM" id="SignalP"/>
    </source>
</evidence>
<feature type="transmembrane region" description="Helical" evidence="1">
    <location>
        <begin position="303"/>
        <end position="323"/>
    </location>
</feature>
<keyword evidence="1" id="KW-0812">Transmembrane</keyword>
<feature type="transmembrane region" description="Helical" evidence="1">
    <location>
        <begin position="343"/>
        <end position="374"/>
    </location>
</feature>
<keyword evidence="1" id="KW-1133">Transmembrane helix</keyword>
<dbReference type="EMBL" id="JAULSN010000003">
    <property type="protein sequence ID" value="KAK3375878.1"/>
    <property type="molecule type" value="Genomic_DNA"/>
</dbReference>
<organism evidence="3 4">
    <name type="scientific">Lasiosphaeria ovina</name>
    <dbReference type="NCBI Taxonomy" id="92902"/>
    <lineage>
        <taxon>Eukaryota</taxon>
        <taxon>Fungi</taxon>
        <taxon>Dikarya</taxon>
        <taxon>Ascomycota</taxon>
        <taxon>Pezizomycotina</taxon>
        <taxon>Sordariomycetes</taxon>
        <taxon>Sordariomycetidae</taxon>
        <taxon>Sordariales</taxon>
        <taxon>Lasiosphaeriaceae</taxon>
        <taxon>Lasiosphaeria</taxon>
    </lineage>
</organism>
<feature type="signal peptide" evidence="2">
    <location>
        <begin position="1"/>
        <end position="31"/>
    </location>
</feature>
<reference evidence="3" key="2">
    <citation type="submission" date="2023-06" db="EMBL/GenBank/DDBJ databases">
        <authorList>
            <consortium name="Lawrence Berkeley National Laboratory"/>
            <person name="Haridas S."/>
            <person name="Hensen N."/>
            <person name="Bonometti L."/>
            <person name="Westerberg I."/>
            <person name="Brannstrom I.O."/>
            <person name="Guillou S."/>
            <person name="Cros-Aarteil S."/>
            <person name="Calhoun S."/>
            <person name="Kuo A."/>
            <person name="Mondo S."/>
            <person name="Pangilinan J."/>
            <person name="Riley R."/>
            <person name="Labutti K."/>
            <person name="Andreopoulos B."/>
            <person name="Lipzen A."/>
            <person name="Chen C."/>
            <person name="Yanf M."/>
            <person name="Daum C."/>
            <person name="Ng V."/>
            <person name="Clum A."/>
            <person name="Steindorff A."/>
            <person name="Ohm R."/>
            <person name="Martin F."/>
            <person name="Silar P."/>
            <person name="Natvig D."/>
            <person name="Lalanne C."/>
            <person name="Gautier V."/>
            <person name="Ament-Velasquez S.L."/>
            <person name="Kruys A."/>
            <person name="Hutchinson M.I."/>
            <person name="Powell A.J."/>
            <person name="Barry K."/>
            <person name="Miller A.N."/>
            <person name="Grigoriev I.V."/>
            <person name="Debuchy R."/>
            <person name="Gladieux P."/>
            <person name="Thoren M.H."/>
            <person name="Johannesson H."/>
        </authorList>
    </citation>
    <scope>NUCLEOTIDE SEQUENCE</scope>
    <source>
        <strain evidence="3">CBS 958.72</strain>
    </source>
</reference>
<protein>
    <submittedName>
        <fullName evidence="3">Uncharacterized protein</fullName>
    </submittedName>
</protein>
<keyword evidence="1" id="KW-0472">Membrane</keyword>
<name>A0AAE0KFK2_9PEZI</name>
<evidence type="ECO:0000313" key="3">
    <source>
        <dbReference type="EMBL" id="KAK3375878.1"/>
    </source>
</evidence>
<comment type="caution">
    <text evidence="3">The sequence shown here is derived from an EMBL/GenBank/DDBJ whole genome shotgun (WGS) entry which is preliminary data.</text>
</comment>
<evidence type="ECO:0000256" key="1">
    <source>
        <dbReference type="SAM" id="Phobius"/>
    </source>
</evidence>
<gene>
    <name evidence="3" type="ORF">B0T24DRAFT_676783</name>
</gene>
<dbReference type="Proteomes" id="UP001287356">
    <property type="component" value="Unassembled WGS sequence"/>
</dbReference>
<keyword evidence="2" id="KW-0732">Signal</keyword>
<sequence length="377" mass="40333">MLQPRFGRPPLALRIPLLLAAFLFRLPLATADTTADSTEIKANNGNAGGSAEAVDTVGLWLGFILLVVVSGAETAASLVWTRFRVTADGTHPPELSCRVCGREIFVLAIGADAAAEIAEHGMPAGFFSGTHTSMTTSQWDVVTSSRSTSHGCSTCGGAESRRTQIYHGATEVVVDKYASVMLLPTLLIRRFNPMTSLEAPSGLLDSVKALLGRKGGRNSLGRTAEHVVHLAVGLLDVSLGVAGLARNPAAPEALYDTLSDPAAPMTFDNYLTLFLLFWLLGAVLLVCMIPLRSQRRSIQMFGWPWMVAFVVASLANLVLFGLGCWKIDVARRAGAEWTPMLTYWIGGASAIGLPMCGVEVFHTFGVVGLIFMLIHTF</sequence>